<evidence type="ECO:0000313" key="3">
    <source>
        <dbReference type="EMBL" id="EHL09382.1"/>
    </source>
</evidence>
<dbReference type="PATRIC" id="fig|796944.3.peg.2175"/>
<dbReference type="Gene3D" id="3.90.230.10">
    <property type="entry name" value="Creatinase/methionine aminopeptidase superfamily"/>
    <property type="match status" value="1"/>
</dbReference>
<dbReference type="Gene3D" id="3.40.350.10">
    <property type="entry name" value="Creatinase/prolidase N-terminal domain"/>
    <property type="match status" value="1"/>
</dbReference>
<evidence type="ECO:0000259" key="2">
    <source>
        <dbReference type="Pfam" id="PF01321"/>
    </source>
</evidence>
<gene>
    <name evidence="3" type="ORF">HMPREF9624_01423</name>
</gene>
<dbReference type="Pfam" id="PF01321">
    <property type="entry name" value="Creatinase_N"/>
    <property type="match status" value="1"/>
</dbReference>
<evidence type="ECO:0008006" key="5">
    <source>
        <dbReference type="Google" id="ProtNLM"/>
    </source>
</evidence>
<dbReference type="EMBL" id="AFZD01000021">
    <property type="protein sequence ID" value="EHL09382.1"/>
    <property type="molecule type" value="Genomic_DNA"/>
</dbReference>
<keyword evidence="4" id="KW-1185">Reference proteome</keyword>
<dbReference type="InterPro" id="IPR036005">
    <property type="entry name" value="Creatinase/aminopeptidase-like"/>
</dbReference>
<comment type="caution">
    <text evidence="3">The sequence shown here is derived from an EMBL/GenBank/DDBJ whole genome shotgun (WGS) entry which is preliminary data.</text>
</comment>
<dbReference type="PANTHER" id="PTHR46112:SF3">
    <property type="entry name" value="AMINOPEPTIDASE YPDF"/>
    <property type="match status" value="1"/>
</dbReference>
<sequence length="368" mass="41657">MDREKLKRIYKKMEERNLPQMIITDPPAIFYLTGKWIHPGERMLALYISTKGKERFFVNRLFPIEEDLGVEIQYFDDTEDSVELLSKVVDKESPLGVDKTWSARFLLRLQELKAASSYVNGSVIVDKVRQIKDKDEQEKLIQSSLLNDAVMAELIPYVVKGHTEKELNAIARELYKKHGASDVSFDPITAYGRGAADPHHETDDTKGKRGDCVLLDIGGVLNNYISDMTRTVFLGEVSERHKEIYQIVRDANLRGIAMAKPGNRMCDVDLACRNYIEEKGFGKYFTHRTGHSAGIEDHEVGDVSSVNEEVIEVGQCFSVEPGIYIPEENIGVRVEDLVLITEDGCMVLNHYPKDLLIVKEDGTTEIAE</sequence>
<dbReference type="RefSeq" id="WP_009537194.1">
    <property type="nucleotide sequence ID" value="NZ_JH414505.1"/>
</dbReference>
<dbReference type="SUPFAM" id="SSF55920">
    <property type="entry name" value="Creatinase/aminopeptidase"/>
    <property type="match status" value="1"/>
</dbReference>
<feature type="domain" description="Creatinase N-terminal" evidence="2">
    <location>
        <begin position="6"/>
        <end position="131"/>
    </location>
</feature>
<dbReference type="Pfam" id="PF00557">
    <property type="entry name" value="Peptidase_M24"/>
    <property type="match status" value="1"/>
</dbReference>
<dbReference type="PANTHER" id="PTHR46112">
    <property type="entry name" value="AMINOPEPTIDASE"/>
    <property type="match status" value="1"/>
</dbReference>
<dbReference type="InterPro" id="IPR000587">
    <property type="entry name" value="Creatinase_N"/>
</dbReference>
<dbReference type="InterPro" id="IPR000994">
    <property type="entry name" value="Pept_M24"/>
</dbReference>
<name>G9WX49_9FIRM</name>
<organism evidence="3 4">
    <name type="scientific">Oribacterium asaccharolyticum ACB7</name>
    <dbReference type="NCBI Taxonomy" id="796944"/>
    <lineage>
        <taxon>Bacteria</taxon>
        <taxon>Bacillati</taxon>
        <taxon>Bacillota</taxon>
        <taxon>Clostridia</taxon>
        <taxon>Lachnospirales</taxon>
        <taxon>Lachnospiraceae</taxon>
        <taxon>Oribacterium</taxon>
    </lineage>
</organism>
<dbReference type="SUPFAM" id="SSF53092">
    <property type="entry name" value="Creatinase/prolidase N-terminal domain"/>
    <property type="match status" value="1"/>
</dbReference>
<accession>G9WX49</accession>
<evidence type="ECO:0000259" key="1">
    <source>
        <dbReference type="Pfam" id="PF00557"/>
    </source>
</evidence>
<dbReference type="InterPro" id="IPR050659">
    <property type="entry name" value="Peptidase_M24B"/>
</dbReference>
<feature type="domain" description="Peptidase M24" evidence="1">
    <location>
        <begin position="140"/>
        <end position="342"/>
    </location>
</feature>
<dbReference type="HOGENOM" id="CLU_017266_4_1_9"/>
<evidence type="ECO:0000313" key="4">
    <source>
        <dbReference type="Proteomes" id="UP000003527"/>
    </source>
</evidence>
<dbReference type="AlphaFoldDB" id="G9WX49"/>
<reference evidence="3 4" key="1">
    <citation type="submission" date="2011-08" db="EMBL/GenBank/DDBJ databases">
        <title>The Genome Sequence of Oribacterium sp. ACB7.</title>
        <authorList>
            <consortium name="The Broad Institute Genome Sequencing Platform"/>
            <person name="Earl A."/>
            <person name="Ward D."/>
            <person name="Feldgarden M."/>
            <person name="Gevers D."/>
            <person name="Sizova M."/>
            <person name="Hazen A."/>
            <person name="Epstein S."/>
            <person name="Young S.K."/>
            <person name="Zeng Q."/>
            <person name="Gargeya S."/>
            <person name="Fitzgerald M."/>
            <person name="Haas B."/>
            <person name="Abouelleil A."/>
            <person name="Alvarado L."/>
            <person name="Arachchi H.M."/>
            <person name="Berlin A."/>
            <person name="Brown A."/>
            <person name="Chapman S.B."/>
            <person name="Chen Z."/>
            <person name="Dunbar C."/>
            <person name="Freedman E."/>
            <person name="Gearin G."/>
            <person name="Gellesch M."/>
            <person name="Goldberg J."/>
            <person name="Griggs A."/>
            <person name="Gujja S."/>
            <person name="Heiman D."/>
            <person name="Howarth C."/>
            <person name="Larson L."/>
            <person name="Lui A."/>
            <person name="MacDonald P.J.P."/>
            <person name="Montmayeur A."/>
            <person name="Murphy C."/>
            <person name="Neiman D."/>
            <person name="Pearson M."/>
            <person name="Priest M."/>
            <person name="Roberts A."/>
            <person name="Saif S."/>
            <person name="Shea T."/>
            <person name="Shenoy N."/>
            <person name="Sisk P."/>
            <person name="Stolte C."/>
            <person name="Sykes S."/>
            <person name="Wortman J."/>
            <person name="Nusbaum C."/>
            <person name="Birren B."/>
        </authorList>
    </citation>
    <scope>NUCLEOTIDE SEQUENCE [LARGE SCALE GENOMIC DNA]</scope>
    <source>
        <strain evidence="3 4">ACB7</strain>
    </source>
</reference>
<protein>
    <recommendedName>
        <fullName evidence="5">Peptidase M24 domain-containing protein</fullName>
    </recommendedName>
</protein>
<proteinExistence type="predicted"/>
<dbReference type="InterPro" id="IPR029149">
    <property type="entry name" value="Creatin/AminoP/Spt16_N"/>
</dbReference>
<dbReference type="Proteomes" id="UP000003527">
    <property type="component" value="Unassembled WGS sequence"/>
</dbReference>